<reference evidence="10 11" key="1">
    <citation type="submission" date="2019-03" db="EMBL/GenBank/DDBJ databases">
        <title>Genomic Encyclopedia of Type Strains, Phase III (KMG-III): the genomes of soil and plant-associated and newly described type strains.</title>
        <authorList>
            <person name="Whitman W."/>
        </authorList>
    </citation>
    <scope>NUCLEOTIDE SEQUENCE [LARGE SCALE GENOMIC DNA]</scope>
    <source>
        <strain evidence="10 11">CGMCC 1.12802</strain>
    </source>
</reference>
<dbReference type="EMBL" id="SOEO01000003">
    <property type="protein sequence ID" value="TDX82830.1"/>
    <property type="molecule type" value="Genomic_DNA"/>
</dbReference>
<dbReference type="Proteomes" id="UP000295313">
    <property type="component" value="Unassembled WGS sequence"/>
</dbReference>
<sequence length="275" mass="30690">MNKQIKFYKYQGTGNDFVMIDNRDLEFPQSTELIEKLCDRRFGIGGDGLILLENDDSPRQNADDFAPTLKGDEKSDFKMVYFNSDGNESTMCGNGGRCIVAFAHFLDIFEDQTTFDAIDGLHRAEIKNGIVKLKMIDVIDINNDGEDFVMNTGSPHYVKYVEMLNNYNVFKNGNEIRNSPTYKAEGINVNFVEALSDKEIFVRTYERGVEDETYSCGTGVTASALTFMDKNNQTSVAVKVLGGKLKVYAEKNGAGFNNIWLEGPASQVFSGTISI</sequence>
<feature type="binding site" evidence="8">
    <location>
        <begin position="206"/>
        <end position="207"/>
    </location>
    <ligand>
        <name>substrate</name>
    </ligand>
</feature>
<comment type="subcellular location">
    <subcellularLocation>
        <location evidence="8">Cytoplasm</location>
    </subcellularLocation>
</comment>
<feature type="binding site" evidence="8">
    <location>
        <position position="83"/>
    </location>
    <ligand>
        <name>substrate</name>
    </ligand>
</feature>
<dbReference type="PANTHER" id="PTHR31689:SF0">
    <property type="entry name" value="DIAMINOPIMELATE EPIMERASE"/>
    <property type="match status" value="1"/>
</dbReference>
<comment type="caution">
    <text evidence="8">Lacks conserved residue(s) required for the propagation of feature annotation.</text>
</comment>
<feature type="binding site" evidence="8">
    <location>
        <begin position="217"/>
        <end position="218"/>
    </location>
    <ligand>
        <name>substrate</name>
    </ligand>
</feature>
<evidence type="ECO:0000256" key="3">
    <source>
        <dbReference type="ARBA" id="ARBA00013080"/>
    </source>
</evidence>
<dbReference type="RefSeq" id="WP_133945694.1">
    <property type="nucleotide sequence ID" value="NZ_SOEO01000003.1"/>
</dbReference>
<evidence type="ECO:0000256" key="9">
    <source>
        <dbReference type="PROSITE-ProRule" id="PRU10125"/>
    </source>
</evidence>
<dbReference type="NCBIfam" id="TIGR00652">
    <property type="entry name" value="DapF"/>
    <property type="match status" value="1"/>
</dbReference>
<accession>A0A4R8I4D3</accession>
<keyword evidence="5 8" id="KW-0457">Lysine biosynthesis</keyword>
<evidence type="ECO:0000256" key="5">
    <source>
        <dbReference type="ARBA" id="ARBA00023154"/>
    </source>
</evidence>
<dbReference type="GO" id="GO:0008837">
    <property type="term" value="F:diaminopimelate epimerase activity"/>
    <property type="evidence" value="ECO:0007669"/>
    <property type="project" value="UniProtKB-UniRule"/>
</dbReference>
<dbReference type="EC" id="5.1.1.7" evidence="3 8"/>
<keyword evidence="11" id="KW-1185">Reference proteome</keyword>
<comment type="function">
    <text evidence="8">Catalyzes the stereoinversion of LL-2,6-diaminopimelate (L,L-DAP) to meso-diaminopimelate (meso-DAP), a precursor of L-lysine and an essential component of the bacterial peptidoglycan.</text>
</comment>
<feature type="active site" description="Proton acceptor" evidence="8">
    <location>
        <position position="216"/>
    </location>
</feature>
<proteinExistence type="inferred from homology"/>
<dbReference type="Gene3D" id="3.10.310.10">
    <property type="entry name" value="Diaminopimelate Epimerase, Chain A, domain 1"/>
    <property type="match status" value="2"/>
</dbReference>
<dbReference type="AlphaFoldDB" id="A0A4R8I4D3"/>
<protein>
    <recommendedName>
        <fullName evidence="3 8">Diaminopimelate epimerase</fullName>
        <shortName evidence="8">DAP epimerase</shortName>
        <ecNumber evidence="3 8">5.1.1.7</ecNumber>
    </recommendedName>
    <alternativeName>
        <fullName evidence="8">PLP-independent amino acid racemase</fullName>
    </alternativeName>
</protein>
<dbReference type="OrthoDB" id="9805408at2"/>
<dbReference type="InterPro" id="IPR001653">
    <property type="entry name" value="DAP_epimerase_DapF"/>
</dbReference>
<feature type="active site" description="Proton donor" evidence="8">
    <location>
        <position position="92"/>
    </location>
</feature>
<evidence type="ECO:0000256" key="8">
    <source>
        <dbReference type="HAMAP-Rule" id="MF_00197"/>
    </source>
</evidence>
<dbReference type="GO" id="GO:0005829">
    <property type="term" value="C:cytosol"/>
    <property type="evidence" value="ECO:0007669"/>
    <property type="project" value="TreeGrafter"/>
</dbReference>
<evidence type="ECO:0000313" key="10">
    <source>
        <dbReference type="EMBL" id="TDX82830.1"/>
    </source>
</evidence>
<evidence type="ECO:0000313" key="11">
    <source>
        <dbReference type="Proteomes" id="UP000295313"/>
    </source>
</evidence>
<name>A0A4R8I4D3_9FLAO</name>
<feature type="active site" evidence="9">
    <location>
        <position position="92"/>
    </location>
</feature>
<dbReference type="PANTHER" id="PTHR31689">
    <property type="entry name" value="DIAMINOPIMELATE EPIMERASE, CHLOROPLASTIC"/>
    <property type="match status" value="1"/>
</dbReference>
<comment type="caution">
    <text evidence="10">The sequence shown here is derived from an EMBL/GenBank/DDBJ whole genome shotgun (WGS) entry which is preliminary data.</text>
</comment>
<feature type="binding site" evidence="8">
    <location>
        <position position="188"/>
    </location>
    <ligand>
        <name>substrate</name>
    </ligand>
</feature>
<dbReference type="PROSITE" id="PS01326">
    <property type="entry name" value="DAP_EPIMERASE"/>
    <property type="match status" value="1"/>
</dbReference>
<dbReference type="HAMAP" id="MF_00197">
    <property type="entry name" value="DAP_epimerase"/>
    <property type="match status" value="1"/>
</dbReference>
<feature type="site" description="Could be important to modulate the pK values of the two catalytic cysteine residues" evidence="8">
    <location>
        <position position="156"/>
    </location>
</feature>
<evidence type="ECO:0000256" key="4">
    <source>
        <dbReference type="ARBA" id="ARBA00022605"/>
    </source>
</evidence>
<evidence type="ECO:0000256" key="7">
    <source>
        <dbReference type="ARBA" id="ARBA00051712"/>
    </source>
</evidence>
<evidence type="ECO:0000256" key="2">
    <source>
        <dbReference type="ARBA" id="ARBA00010219"/>
    </source>
</evidence>
<feature type="site" description="Could be important to modulate the pK values of the two catalytic cysteine residues" evidence="8">
    <location>
        <position position="206"/>
    </location>
</feature>
<keyword evidence="8" id="KW-0963">Cytoplasm</keyword>
<comment type="similarity">
    <text evidence="2 8">Belongs to the diaminopimelate epimerase family.</text>
</comment>
<keyword evidence="4 8" id="KW-0028">Amino-acid biosynthesis</keyword>
<evidence type="ECO:0000256" key="1">
    <source>
        <dbReference type="ARBA" id="ARBA00005196"/>
    </source>
</evidence>
<dbReference type="GO" id="GO:0009089">
    <property type="term" value="P:lysine biosynthetic process via diaminopimelate"/>
    <property type="evidence" value="ECO:0007669"/>
    <property type="project" value="UniProtKB-UniRule"/>
</dbReference>
<dbReference type="UniPathway" id="UPA00034">
    <property type="reaction ID" value="UER00025"/>
</dbReference>
<dbReference type="InterPro" id="IPR018510">
    <property type="entry name" value="DAP_epimerase_AS"/>
</dbReference>
<comment type="pathway">
    <text evidence="1 8">Amino-acid biosynthesis; L-lysine biosynthesis via DAP pathway; DL-2,6-diaminopimelate from LL-2,6-diaminopimelate: step 1/1.</text>
</comment>
<gene>
    <name evidence="8" type="primary">dapF</name>
    <name evidence="10" type="ORF">B0I22_2864</name>
</gene>
<evidence type="ECO:0000256" key="6">
    <source>
        <dbReference type="ARBA" id="ARBA00023235"/>
    </source>
</evidence>
<dbReference type="Pfam" id="PF01678">
    <property type="entry name" value="DAP_epimerase"/>
    <property type="match status" value="2"/>
</dbReference>
<feature type="binding site" evidence="8">
    <location>
        <begin position="93"/>
        <end position="94"/>
    </location>
    <ligand>
        <name>substrate</name>
    </ligand>
</feature>
<comment type="catalytic activity">
    <reaction evidence="7 8">
        <text>(2S,6S)-2,6-diaminopimelate = meso-2,6-diaminopimelate</text>
        <dbReference type="Rhea" id="RHEA:15393"/>
        <dbReference type="ChEBI" id="CHEBI:57609"/>
        <dbReference type="ChEBI" id="CHEBI:57791"/>
        <dbReference type="EC" id="5.1.1.7"/>
    </reaction>
</comment>
<comment type="subunit">
    <text evidence="8">Homodimer.</text>
</comment>
<feature type="binding site" evidence="8">
    <location>
        <position position="15"/>
    </location>
    <ligand>
        <name>substrate</name>
    </ligand>
</feature>
<keyword evidence="6 8" id="KW-0413">Isomerase</keyword>
<organism evidence="10 11">
    <name type="scientific">Epilithonimonas xixisoli</name>
    <dbReference type="NCBI Taxonomy" id="1476462"/>
    <lineage>
        <taxon>Bacteria</taxon>
        <taxon>Pseudomonadati</taxon>
        <taxon>Bacteroidota</taxon>
        <taxon>Flavobacteriia</taxon>
        <taxon>Flavobacteriales</taxon>
        <taxon>Weeksellaceae</taxon>
        <taxon>Chryseobacterium group</taxon>
        <taxon>Epilithonimonas</taxon>
    </lineage>
</organism>
<dbReference type="SUPFAM" id="SSF54506">
    <property type="entry name" value="Diaminopimelate epimerase-like"/>
    <property type="match status" value="2"/>
</dbReference>